<dbReference type="InterPro" id="IPR003673">
    <property type="entry name" value="CoA-Trfase_fam_III"/>
</dbReference>
<comment type="caution">
    <text evidence="2">The sequence shown here is derived from an EMBL/GenBank/DDBJ whole genome shotgun (WGS) entry which is preliminary data.</text>
</comment>
<dbReference type="RefSeq" id="WP_255915314.1">
    <property type="nucleotide sequence ID" value="NZ_JANFQO010000014.1"/>
</dbReference>
<name>A0ABT1QV10_9GAMM</name>
<proteinExistence type="predicted"/>
<dbReference type="Proteomes" id="UP001165498">
    <property type="component" value="Unassembled WGS sequence"/>
</dbReference>
<dbReference type="Gene3D" id="3.30.1540.10">
    <property type="entry name" value="formyl-coa transferase, domain 3"/>
    <property type="match status" value="1"/>
</dbReference>
<dbReference type="InterPro" id="IPR023606">
    <property type="entry name" value="CoA-Trfase_III_dom_1_sf"/>
</dbReference>
<keyword evidence="1 2" id="KW-0808">Transferase</keyword>
<dbReference type="Gene3D" id="3.40.50.10540">
    <property type="entry name" value="Crotonobetainyl-coa:carnitine coa-transferase, domain 1"/>
    <property type="match status" value="1"/>
</dbReference>
<dbReference type="EMBL" id="JANFQO010000014">
    <property type="protein sequence ID" value="MCQ4166126.1"/>
    <property type="molecule type" value="Genomic_DNA"/>
</dbReference>
<dbReference type="InterPro" id="IPR044855">
    <property type="entry name" value="CoA-Trfase_III_dom3_sf"/>
</dbReference>
<evidence type="ECO:0000256" key="1">
    <source>
        <dbReference type="ARBA" id="ARBA00022679"/>
    </source>
</evidence>
<organism evidence="2 3">
    <name type="scientific">Tahibacter harae</name>
    <dbReference type="NCBI Taxonomy" id="2963937"/>
    <lineage>
        <taxon>Bacteria</taxon>
        <taxon>Pseudomonadati</taxon>
        <taxon>Pseudomonadota</taxon>
        <taxon>Gammaproteobacteria</taxon>
        <taxon>Lysobacterales</taxon>
        <taxon>Rhodanobacteraceae</taxon>
        <taxon>Tahibacter</taxon>
    </lineage>
</organism>
<reference evidence="2" key="1">
    <citation type="submission" date="2022-07" db="EMBL/GenBank/DDBJ databases">
        <title>Tahibacter sp., a new gammaproteobacterium isolated from the silt sample collected at pig farm.</title>
        <authorList>
            <person name="Chen H."/>
        </authorList>
    </citation>
    <scope>NUCLEOTIDE SEQUENCE</scope>
    <source>
        <strain evidence="2">P2K</strain>
    </source>
</reference>
<sequence length="407" mass="42633">MLNGVRVLDLSRILAGPWCTQLLADYGADVVKVENPAGGDDTRRWGPPFLRGQGGEQVAAYFLCCNRGKRSLSLDFRSAEGQDILRRLAQQADVVVENYLPGTLARYGLDYASLAALNPRLIYCSVTGFGQDGPNRDRAGYDAMIQAEAGLMSLTGLGAGEPGAGPMKAGIAVSDLMCGMYAASAILAALHARTHSGRGAQLDLALFDCQVAWLANQGMNYLVGGEVPPRHGTAHPNIAPYQVFATADGHLMLAVGNDEQFRRFCAAAGADALAADARFATNAGRVAARAELIIAMTAVLLTRGTRSWLDALAAAGVPAGPVNDLAQVFAHDQVSARGLVQQLAHPLWGAVPQLANPLRRDGVAPLSRQAPPALGEHNDAVLAELGFDAQARAGLRERGVIGGAAPV</sequence>
<evidence type="ECO:0000313" key="3">
    <source>
        <dbReference type="Proteomes" id="UP001165498"/>
    </source>
</evidence>
<dbReference type="PANTHER" id="PTHR48207">
    <property type="entry name" value="SUCCINATE--HYDROXYMETHYLGLUTARATE COA-TRANSFERASE"/>
    <property type="match status" value="1"/>
</dbReference>
<protein>
    <submittedName>
        <fullName evidence="2">CoA transferase</fullName>
    </submittedName>
</protein>
<dbReference type="Pfam" id="PF02515">
    <property type="entry name" value="CoA_transf_3"/>
    <property type="match status" value="1"/>
</dbReference>
<dbReference type="PANTHER" id="PTHR48207:SF3">
    <property type="entry name" value="SUCCINATE--HYDROXYMETHYLGLUTARATE COA-TRANSFERASE"/>
    <property type="match status" value="1"/>
</dbReference>
<dbReference type="GO" id="GO:0016740">
    <property type="term" value="F:transferase activity"/>
    <property type="evidence" value="ECO:0007669"/>
    <property type="project" value="UniProtKB-KW"/>
</dbReference>
<gene>
    <name evidence="2" type="ORF">NM961_15500</name>
</gene>
<accession>A0ABT1QV10</accession>
<dbReference type="SUPFAM" id="SSF89796">
    <property type="entry name" value="CoA-transferase family III (CaiB/BaiF)"/>
    <property type="match status" value="1"/>
</dbReference>
<dbReference type="InterPro" id="IPR050483">
    <property type="entry name" value="CoA-transferase_III_domain"/>
</dbReference>
<keyword evidence="3" id="KW-1185">Reference proteome</keyword>
<evidence type="ECO:0000313" key="2">
    <source>
        <dbReference type="EMBL" id="MCQ4166126.1"/>
    </source>
</evidence>